<dbReference type="FunFam" id="3.40.50.2000:FF:000072">
    <property type="entry name" value="Glycosyl transferase"/>
    <property type="match status" value="1"/>
</dbReference>
<gene>
    <name evidence="5" type="ORF">JIR001_28700</name>
</gene>
<dbReference type="GO" id="GO:0008194">
    <property type="term" value="F:UDP-glycosyltransferase activity"/>
    <property type="evidence" value="ECO:0007669"/>
    <property type="project" value="InterPro"/>
</dbReference>
<name>A0A8D5ZPI5_9BACL</name>
<dbReference type="CDD" id="cd03784">
    <property type="entry name" value="GT1_Gtf-like"/>
    <property type="match status" value="1"/>
</dbReference>
<keyword evidence="6" id="KW-1185">Reference proteome</keyword>
<reference evidence="5" key="2">
    <citation type="journal article" date="2021" name="Microbiol. Resour. Announc.">
        <title>Complete Genome Sequence of Polycladomyces abyssicola JIR-001T, Isolated from Hemipelagic Sediment in Deep Seawater.</title>
        <authorList>
            <person name="Tsubouchi T."/>
            <person name="Kaneko Y."/>
        </authorList>
    </citation>
    <scope>NUCLEOTIDE SEQUENCE</scope>
    <source>
        <strain evidence="5">JIR-001</strain>
    </source>
</reference>
<dbReference type="GO" id="GO:0016758">
    <property type="term" value="F:hexosyltransferase activity"/>
    <property type="evidence" value="ECO:0007669"/>
    <property type="project" value="InterPro"/>
</dbReference>
<reference evidence="5" key="1">
    <citation type="journal article" date="2013" name="Int. J. Syst. Evol. Microbiol.">
        <title>Polycladomyces abyssicola gen. nov., sp. nov., a thermophilic filamentous bacterium isolated from hemipelagic sediment.</title>
        <authorList>
            <person name="Tsubouchi T."/>
            <person name="Shimane Y."/>
            <person name="Mori K."/>
            <person name="Usui K."/>
            <person name="Hiraki T."/>
            <person name="Tame A."/>
            <person name="Uematsu K."/>
            <person name="Maruyama T."/>
            <person name="Hatada Y."/>
        </authorList>
    </citation>
    <scope>NUCLEOTIDE SEQUENCE</scope>
    <source>
        <strain evidence="5">JIR-001</strain>
    </source>
</reference>
<protein>
    <submittedName>
        <fullName evidence="5">Glycosyl transferase</fullName>
    </submittedName>
</protein>
<proteinExistence type="inferred from homology"/>
<dbReference type="InterPro" id="IPR002213">
    <property type="entry name" value="UDP_glucos_trans"/>
</dbReference>
<comment type="similarity">
    <text evidence="1">Belongs to the UDP-glycosyltransferase family.</text>
</comment>
<keyword evidence="2" id="KW-0328">Glycosyltransferase</keyword>
<evidence type="ECO:0000256" key="3">
    <source>
        <dbReference type="ARBA" id="ARBA00022679"/>
    </source>
</evidence>
<accession>A0A8D5ZPI5</accession>
<dbReference type="AlphaFoldDB" id="A0A8D5ZPI5"/>
<dbReference type="SUPFAM" id="SSF53756">
    <property type="entry name" value="UDP-Glycosyltransferase/glycogen phosphorylase"/>
    <property type="match status" value="1"/>
</dbReference>
<evidence type="ECO:0000313" key="6">
    <source>
        <dbReference type="Proteomes" id="UP000677436"/>
    </source>
</evidence>
<dbReference type="Gene3D" id="3.40.50.2000">
    <property type="entry name" value="Glycogen Phosphorylase B"/>
    <property type="match status" value="2"/>
</dbReference>
<dbReference type="PANTHER" id="PTHR48043">
    <property type="entry name" value="EG:EG0003.4 PROTEIN-RELATED"/>
    <property type="match status" value="1"/>
</dbReference>
<organism evidence="5 6">
    <name type="scientific">Polycladomyces abyssicola</name>
    <dbReference type="NCBI Taxonomy" id="1125966"/>
    <lineage>
        <taxon>Bacteria</taxon>
        <taxon>Bacillati</taxon>
        <taxon>Bacillota</taxon>
        <taxon>Bacilli</taxon>
        <taxon>Bacillales</taxon>
        <taxon>Thermoactinomycetaceae</taxon>
        <taxon>Polycladomyces</taxon>
    </lineage>
</organism>
<evidence type="ECO:0000259" key="4">
    <source>
        <dbReference type="Pfam" id="PF06722"/>
    </source>
</evidence>
<keyword evidence="3 5" id="KW-0808">Transferase</keyword>
<dbReference type="Pfam" id="PF06722">
    <property type="entry name" value="EryCIII-like_C"/>
    <property type="match status" value="1"/>
</dbReference>
<evidence type="ECO:0000313" key="5">
    <source>
        <dbReference type="EMBL" id="BCU83087.1"/>
    </source>
</evidence>
<evidence type="ECO:0000256" key="1">
    <source>
        <dbReference type="ARBA" id="ARBA00009995"/>
    </source>
</evidence>
<dbReference type="RefSeq" id="WP_212773349.1">
    <property type="nucleotide sequence ID" value="NZ_AP024601.1"/>
</dbReference>
<dbReference type="KEGG" id="pabs:JIR001_28700"/>
<dbReference type="Proteomes" id="UP000677436">
    <property type="component" value="Chromosome"/>
</dbReference>
<dbReference type="EMBL" id="AP024601">
    <property type="protein sequence ID" value="BCU83087.1"/>
    <property type="molecule type" value="Genomic_DNA"/>
</dbReference>
<feature type="domain" description="Erythromycin biosynthesis protein CIII-like C-terminal" evidence="4">
    <location>
        <begin position="245"/>
        <end position="367"/>
    </location>
</feature>
<dbReference type="NCBIfam" id="TIGR01426">
    <property type="entry name" value="MGT"/>
    <property type="match status" value="1"/>
</dbReference>
<evidence type="ECO:0000256" key="2">
    <source>
        <dbReference type="ARBA" id="ARBA00022676"/>
    </source>
</evidence>
<sequence>MAKALLVNFSGEGHINPTVGLVEELIRRGEEVVYVGGERFRERIEKTGADFRGYQEPFLANSPRFQSDQLQEKMREMFPKMLDFMERITPEILEKVKGEQFDYCLYDMMFIPGMIIAQVLGLPRIAFSTTFVWKEIPRFGRERAVSLLEGMKKLTQKMADRYGVDLNPGNFPSFGDMTLVFTSRYFHPDAEAFDDSVKFVGPSIAPRKDCEMLDIHIGKQGDRRVIYISMGTIVNYQVELYRKCIEAFRDLDTTVILSIGQHTPMEELLEIPDNFIVRRYVPQLEVLKHADLFITHGGMNSTNEGLYYGVPLLIIPLVNDQPLVANRVKELGAGIVLDPSTVTPAVLRESAEKIWADPRFAQNSRLISETLREAGGYRRAVDEILRFIKSERENPALQVWDESERRTREGLSPFASPTEFWYN</sequence>
<dbReference type="InterPro" id="IPR010610">
    <property type="entry name" value="EryCIII-like_C"/>
</dbReference>
<dbReference type="PANTHER" id="PTHR48043:SF145">
    <property type="entry name" value="FI06409P-RELATED"/>
    <property type="match status" value="1"/>
</dbReference>
<dbReference type="InterPro" id="IPR006326">
    <property type="entry name" value="UDPGT_MGT-like"/>
</dbReference>
<dbReference type="InterPro" id="IPR050271">
    <property type="entry name" value="UDP-glycosyltransferase"/>
</dbReference>